<dbReference type="Proteomes" id="UP000499080">
    <property type="component" value="Unassembled WGS sequence"/>
</dbReference>
<dbReference type="AlphaFoldDB" id="A0A4Y2I6G0"/>
<evidence type="ECO:0000313" key="2">
    <source>
        <dbReference type="EMBL" id="GBM73278.1"/>
    </source>
</evidence>
<feature type="compositionally biased region" description="Low complexity" evidence="1">
    <location>
        <begin position="9"/>
        <end position="21"/>
    </location>
</feature>
<organism evidence="2 3">
    <name type="scientific">Araneus ventricosus</name>
    <name type="common">Orbweaver spider</name>
    <name type="synonym">Epeira ventricosa</name>
    <dbReference type="NCBI Taxonomy" id="182803"/>
    <lineage>
        <taxon>Eukaryota</taxon>
        <taxon>Metazoa</taxon>
        <taxon>Ecdysozoa</taxon>
        <taxon>Arthropoda</taxon>
        <taxon>Chelicerata</taxon>
        <taxon>Arachnida</taxon>
        <taxon>Araneae</taxon>
        <taxon>Araneomorphae</taxon>
        <taxon>Entelegynae</taxon>
        <taxon>Araneoidea</taxon>
        <taxon>Araneidae</taxon>
        <taxon>Araneus</taxon>
    </lineage>
</organism>
<comment type="caution">
    <text evidence="2">The sequence shown here is derived from an EMBL/GenBank/DDBJ whole genome shotgun (WGS) entry which is preliminary data.</text>
</comment>
<evidence type="ECO:0000256" key="1">
    <source>
        <dbReference type="SAM" id="MobiDB-lite"/>
    </source>
</evidence>
<name>A0A4Y2I6G0_ARAVE</name>
<reference evidence="2 3" key="1">
    <citation type="journal article" date="2019" name="Sci. Rep.">
        <title>Orb-weaving spider Araneus ventricosus genome elucidates the spidroin gene catalogue.</title>
        <authorList>
            <person name="Kono N."/>
            <person name="Nakamura H."/>
            <person name="Ohtoshi R."/>
            <person name="Moran D.A.P."/>
            <person name="Shinohara A."/>
            <person name="Yoshida Y."/>
            <person name="Fujiwara M."/>
            <person name="Mori M."/>
            <person name="Tomita M."/>
            <person name="Arakawa K."/>
        </authorList>
    </citation>
    <scope>NUCLEOTIDE SEQUENCE [LARGE SCALE GENOMIC DNA]</scope>
</reference>
<sequence>MRKEQNTIRSARQASAASASNYYSVENEGVTKIEDVMEVEREEDQEGTKEGPYTTFASKSFQQLTLIVHMCSKLDKTGLASHRYGVSITIASSVIQDLGLILESDTSLGTD</sequence>
<dbReference type="EMBL" id="BGPR01002428">
    <property type="protein sequence ID" value="GBM73278.1"/>
    <property type="molecule type" value="Genomic_DNA"/>
</dbReference>
<gene>
    <name evidence="2" type="ORF">AVEN_158153_1</name>
</gene>
<proteinExistence type="predicted"/>
<accession>A0A4Y2I6G0</accession>
<evidence type="ECO:0000313" key="3">
    <source>
        <dbReference type="Proteomes" id="UP000499080"/>
    </source>
</evidence>
<feature type="region of interest" description="Disordered" evidence="1">
    <location>
        <begin position="1"/>
        <end position="21"/>
    </location>
</feature>
<keyword evidence="3" id="KW-1185">Reference proteome</keyword>
<protein>
    <submittedName>
        <fullName evidence="2">Uncharacterized protein</fullName>
    </submittedName>
</protein>